<dbReference type="UniPathway" id="UPA00135">
    <property type="reaction ID" value="UER00197"/>
</dbReference>
<comment type="catalytic activity">
    <reaction evidence="14">
        <text>4-(phosphooxy)-L-threonine + 2-oxoglutarate = (R)-3-hydroxy-2-oxo-4-phosphooxybutanoate + L-glutamate</text>
        <dbReference type="Rhea" id="RHEA:16573"/>
        <dbReference type="ChEBI" id="CHEBI:16810"/>
        <dbReference type="ChEBI" id="CHEBI:29985"/>
        <dbReference type="ChEBI" id="CHEBI:58452"/>
        <dbReference type="ChEBI" id="CHEBI:58538"/>
        <dbReference type="EC" id="2.6.1.52"/>
    </reaction>
</comment>
<dbReference type="OrthoDB" id="975012at2"/>
<evidence type="ECO:0000256" key="9">
    <source>
        <dbReference type="ARBA" id="ARBA00022679"/>
    </source>
</evidence>
<evidence type="ECO:0000256" key="7">
    <source>
        <dbReference type="ARBA" id="ARBA00022576"/>
    </source>
</evidence>
<evidence type="ECO:0000256" key="15">
    <source>
        <dbReference type="ARBA" id="ARBA00049007"/>
    </source>
</evidence>
<dbReference type="InterPro" id="IPR015422">
    <property type="entry name" value="PyrdxlP-dep_Trfase_small"/>
</dbReference>
<dbReference type="InterPro" id="IPR000192">
    <property type="entry name" value="Aminotrans_V_dom"/>
</dbReference>
<proteinExistence type="inferred from homology"/>
<dbReference type="GO" id="GO:0006564">
    <property type="term" value="P:L-serine biosynthetic process"/>
    <property type="evidence" value="ECO:0007669"/>
    <property type="project" value="UniProtKB-KW"/>
</dbReference>
<dbReference type="NCBIfam" id="TIGR01366">
    <property type="entry name" value="serC_3"/>
    <property type="match status" value="1"/>
</dbReference>
<evidence type="ECO:0000259" key="16">
    <source>
        <dbReference type="Pfam" id="PF00266"/>
    </source>
</evidence>
<dbReference type="GO" id="GO:0008615">
    <property type="term" value="P:pyridoxine biosynthetic process"/>
    <property type="evidence" value="ECO:0007669"/>
    <property type="project" value="UniProtKB-KW"/>
</dbReference>
<gene>
    <name evidence="17" type="ORF">FE697_012020</name>
</gene>
<dbReference type="PANTHER" id="PTHR21152">
    <property type="entry name" value="AMINOTRANSFERASE CLASS V"/>
    <property type="match status" value="1"/>
</dbReference>
<keyword evidence="11" id="KW-0664">Pyridoxine biosynthesis</keyword>
<dbReference type="AlphaFoldDB" id="A0A5Q6RXT0"/>
<comment type="caution">
    <text evidence="17">The sequence shown here is derived from an EMBL/GenBank/DDBJ whole genome shotgun (WGS) entry which is preliminary data.</text>
</comment>
<dbReference type="Gene3D" id="3.40.640.10">
    <property type="entry name" value="Type I PLP-dependent aspartate aminotransferase-like (Major domain)"/>
    <property type="match status" value="1"/>
</dbReference>
<evidence type="ECO:0000256" key="14">
    <source>
        <dbReference type="ARBA" id="ARBA00047630"/>
    </source>
</evidence>
<comment type="cofactor">
    <cofactor evidence="1">
        <name>pyridoxal 5'-phosphate</name>
        <dbReference type="ChEBI" id="CHEBI:597326"/>
    </cofactor>
</comment>
<dbReference type="Pfam" id="PF00266">
    <property type="entry name" value="Aminotran_5"/>
    <property type="match status" value="1"/>
</dbReference>
<dbReference type="PANTHER" id="PTHR21152:SF40">
    <property type="entry name" value="ALANINE--GLYOXYLATE AMINOTRANSFERASE"/>
    <property type="match status" value="1"/>
</dbReference>
<organism evidence="17 18">
    <name type="scientific">Mumia zhuanghuii</name>
    <dbReference type="NCBI Taxonomy" id="2585211"/>
    <lineage>
        <taxon>Bacteria</taxon>
        <taxon>Bacillati</taxon>
        <taxon>Actinomycetota</taxon>
        <taxon>Actinomycetes</taxon>
        <taxon>Propionibacteriales</taxon>
        <taxon>Nocardioidaceae</taxon>
        <taxon>Mumia</taxon>
    </lineage>
</organism>
<dbReference type="GO" id="GO:0008453">
    <property type="term" value="F:alanine-glyoxylate transaminase activity"/>
    <property type="evidence" value="ECO:0007669"/>
    <property type="project" value="TreeGrafter"/>
</dbReference>
<keyword evidence="10" id="KW-0663">Pyridoxal phosphate</keyword>
<evidence type="ECO:0000256" key="12">
    <source>
        <dbReference type="ARBA" id="ARBA00023299"/>
    </source>
</evidence>
<evidence type="ECO:0000256" key="3">
    <source>
        <dbReference type="ARBA" id="ARBA00005099"/>
    </source>
</evidence>
<evidence type="ECO:0000256" key="8">
    <source>
        <dbReference type="ARBA" id="ARBA00022605"/>
    </source>
</evidence>
<keyword evidence="7 17" id="KW-0032">Aminotransferase</keyword>
<protein>
    <recommendedName>
        <fullName evidence="5">phosphoserine transaminase</fullName>
        <ecNumber evidence="5">2.6.1.52</ecNumber>
    </recommendedName>
    <alternativeName>
        <fullName evidence="13">Phosphohydroxythreonine aminotransferase</fullName>
    </alternativeName>
</protein>
<dbReference type="RefSeq" id="WP_149769819.1">
    <property type="nucleotide sequence ID" value="NZ_VDFQ02000003.1"/>
</dbReference>
<name>A0A5Q6RXT0_9ACTN</name>
<evidence type="ECO:0000256" key="13">
    <source>
        <dbReference type="ARBA" id="ARBA00031421"/>
    </source>
</evidence>
<comment type="pathway">
    <text evidence="3">Amino-acid biosynthesis; L-serine biosynthesis; L-serine from 3-phospho-D-glycerate: step 2/3.</text>
</comment>
<dbReference type="GO" id="GO:0019265">
    <property type="term" value="P:glycine biosynthetic process, by transamination of glyoxylate"/>
    <property type="evidence" value="ECO:0007669"/>
    <property type="project" value="TreeGrafter"/>
</dbReference>
<dbReference type="EC" id="2.6.1.52" evidence="5"/>
<evidence type="ECO:0000256" key="1">
    <source>
        <dbReference type="ARBA" id="ARBA00001933"/>
    </source>
</evidence>
<dbReference type="InterPro" id="IPR006272">
    <property type="entry name" value="Pser_aminoTfrase_mycobac"/>
</dbReference>
<dbReference type="Proteomes" id="UP000307768">
    <property type="component" value="Unassembled WGS sequence"/>
</dbReference>
<evidence type="ECO:0000256" key="10">
    <source>
        <dbReference type="ARBA" id="ARBA00022898"/>
    </source>
</evidence>
<sequence>MALVQIPKKLLPSDGRFGSGPSKVPHAALEALAGSAVIGTSHRQAPVRELVGSVRAQMRELFSLPDDYEVVLGVGGSTAFFDAATFGLVRERSQHLAFGEFGAKFAKAVAGAPFLDEPTVLRSEPGTHPDPVAEEGIDAYAWAHNETSTGVMAPVRRVDGAADDALVLIDGTSAAGATPLDVTQSDVYYFAPQKALASDAGLWFALMSPAAVARVEEIAASGRWIPAFFDLTLALENSRKDQTHNTPPVASLFWTDHQLRWLLDNGGLPWSVARCEDSSSRLYGWAEQSDYATPFVSDPGKQSSTVVTIDLEGVEAAAVSAALRENGILDVDGYRGLGRNQLRIATFPAIDPDDVSQLVRCIDHVVEKLSVEKLGVEKLGVEKRGVDHPAE</sequence>
<evidence type="ECO:0000256" key="5">
    <source>
        <dbReference type="ARBA" id="ARBA00013030"/>
    </source>
</evidence>
<dbReference type="Gene3D" id="3.90.1150.10">
    <property type="entry name" value="Aspartate Aminotransferase, domain 1"/>
    <property type="match status" value="1"/>
</dbReference>
<dbReference type="InterPro" id="IPR015424">
    <property type="entry name" value="PyrdxlP-dep_Trfase"/>
</dbReference>
<evidence type="ECO:0000256" key="2">
    <source>
        <dbReference type="ARBA" id="ARBA00003483"/>
    </source>
</evidence>
<comment type="similarity">
    <text evidence="4">Belongs to the class-V pyridoxal-phosphate-dependent aminotransferase family. SerC subfamily.</text>
</comment>
<reference evidence="17 18" key="1">
    <citation type="submission" date="2019-09" db="EMBL/GenBank/DDBJ databases">
        <title>Mumia zhuanghuii sp. nov. isolated from the intestinal contents of plateau pika (Ochotona curzoniae) in the Qinghai-Tibet plateau of China.</title>
        <authorList>
            <person name="Tian Z."/>
        </authorList>
    </citation>
    <scope>NUCLEOTIDE SEQUENCE [LARGE SCALE GENOMIC DNA]</scope>
    <source>
        <strain evidence="18">350</strain>
    </source>
</reference>
<feature type="domain" description="Aminotransferase class V" evidence="16">
    <location>
        <begin position="141"/>
        <end position="328"/>
    </location>
</feature>
<keyword evidence="6" id="KW-0963">Cytoplasm</keyword>
<comment type="catalytic activity">
    <reaction evidence="15">
        <text>O-phospho-L-serine + 2-oxoglutarate = 3-phosphooxypyruvate + L-glutamate</text>
        <dbReference type="Rhea" id="RHEA:14329"/>
        <dbReference type="ChEBI" id="CHEBI:16810"/>
        <dbReference type="ChEBI" id="CHEBI:18110"/>
        <dbReference type="ChEBI" id="CHEBI:29985"/>
        <dbReference type="ChEBI" id="CHEBI:57524"/>
        <dbReference type="EC" id="2.6.1.52"/>
    </reaction>
</comment>
<evidence type="ECO:0000256" key="4">
    <source>
        <dbReference type="ARBA" id="ARBA00006904"/>
    </source>
</evidence>
<keyword evidence="12" id="KW-0718">Serine biosynthesis</keyword>
<dbReference type="EMBL" id="VDFQ02000003">
    <property type="protein sequence ID" value="KAA1422869.1"/>
    <property type="molecule type" value="Genomic_DNA"/>
</dbReference>
<evidence type="ECO:0000313" key="17">
    <source>
        <dbReference type="EMBL" id="KAA1422869.1"/>
    </source>
</evidence>
<evidence type="ECO:0000313" key="18">
    <source>
        <dbReference type="Proteomes" id="UP000307768"/>
    </source>
</evidence>
<dbReference type="GO" id="GO:0004760">
    <property type="term" value="F:L-serine-pyruvate transaminase activity"/>
    <property type="evidence" value="ECO:0007669"/>
    <property type="project" value="TreeGrafter"/>
</dbReference>
<evidence type="ECO:0000256" key="6">
    <source>
        <dbReference type="ARBA" id="ARBA00022490"/>
    </source>
</evidence>
<evidence type="ECO:0000256" key="11">
    <source>
        <dbReference type="ARBA" id="ARBA00023096"/>
    </source>
</evidence>
<dbReference type="GO" id="GO:0004648">
    <property type="term" value="F:O-phospho-L-serine:2-oxoglutarate aminotransferase activity"/>
    <property type="evidence" value="ECO:0007669"/>
    <property type="project" value="UniProtKB-EC"/>
</dbReference>
<dbReference type="InterPro" id="IPR022278">
    <property type="entry name" value="Pser_aminoTfrase"/>
</dbReference>
<accession>A0A5Q6RXT0</accession>
<dbReference type="SUPFAM" id="SSF53383">
    <property type="entry name" value="PLP-dependent transferases"/>
    <property type="match status" value="1"/>
</dbReference>
<keyword evidence="9 17" id="KW-0808">Transferase</keyword>
<dbReference type="PIRSF" id="PIRSF000525">
    <property type="entry name" value="SerC"/>
    <property type="match status" value="1"/>
</dbReference>
<dbReference type="InterPro" id="IPR015421">
    <property type="entry name" value="PyrdxlP-dep_Trfase_major"/>
</dbReference>
<keyword evidence="8" id="KW-0028">Amino-acid biosynthesis</keyword>
<comment type="function">
    <text evidence="2">Catalyzes the reversible conversion of 3-phosphohydroxypyruvate to phosphoserine and of 3-hydroxy-2-oxo-4-phosphonooxybutanoate to phosphohydroxythreonine.</text>
</comment>